<feature type="region of interest" description="Disordered" evidence="1">
    <location>
        <begin position="1"/>
        <end position="27"/>
    </location>
</feature>
<reference evidence="2 3" key="1">
    <citation type="submission" date="2018-11" db="EMBL/GenBank/DDBJ databases">
        <title>The genome of Variovorax sp T529.</title>
        <authorList>
            <person name="Gao J."/>
        </authorList>
    </citation>
    <scope>NUCLEOTIDE SEQUENCE [LARGE SCALE GENOMIC DNA]</scope>
    <source>
        <strain evidence="2 3">T529</strain>
    </source>
</reference>
<protein>
    <submittedName>
        <fullName evidence="2">Chemotaxis protein CheW</fullName>
    </submittedName>
</protein>
<evidence type="ECO:0000313" key="3">
    <source>
        <dbReference type="Proteomes" id="UP000271590"/>
    </source>
</evidence>
<gene>
    <name evidence="2" type="ORF">EH244_32310</name>
</gene>
<comment type="caution">
    <text evidence="2">The sequence shown here is derived from an EMBL/GenBank/DDBJ whole genome shotgun (WGS) entry which is preliminary data.</text>
</comment>
<dbReference type="Proteomes" id="UP000271590">
    <property type="component" value="Unassembled WGS sequence"/>
</dbReference>
<dbReference type="AlphaFoldDB" id="A0A3P3DWJ2"/>
<evidence type="ECO:0000313" key="2">
    <source>
        <dbReference type="EMBL" id="RRH78617.1"/>
    </source>
</evidence>
<organism evidence="2 3">
    <name type="scientific">Variovorax beijingensis</name>
    <dbReference type="NCBI Taxonomy" id="2496117"/>
    <lineage>
        <taxon>Bacteria</taxon>
        <taxon>Pseudomonadati</taxon>
        <taxon>Pseudomonadota</taxon>
        <taxon>Betaproteobacteria</taxon>
        <taxon>Burkholderiales</taxon>
        <taxon>Comamonadaceae</taxon>
        <taxon>Variovorax</taxon>
    </lineage>
</organism>
<feature type="non-terminal residue" evidence="2">
    <location>
        <position position="27"/>
    </location>
</feature>
<accession>A0A3P3DWJ2</accession>
<evidence type="ECO:0000256" key="1">
    <source>
        <dbReference type="SAM" id="MobiDB-lite"/>
    </source>
</evidence>
<sequence>MSTTLSQQATDSRNTAPTRTGRPLEFL</sequence>
<dbReference type="EMBL" id="RQXU01000107">
    <property type="protein sequence ID" value="RRH78617.1"/>
    <property type="molecule type" value="Genomic_DNA"/>
</dbReference>
<name>A0A3P3DWJ2_9BURK</name>
<feature type="compositionally biased region" description="Polar residues" evidence="1">
    <location>
        <begin position="1"/>
        <end position="18"/>
    </location>
</feature>
<proteinExistence type="predicted"/>